<dbReference type="PANTHER" id="PTHR43065">
    <property type="entry name" value="SENSOR HISTIDINE KINASE"/>
    <property type="match status" value="1"/>
</dbReference>
<dbReference type="SUPFAM" id="SSF55785">
    <property type="entry name" value="PYP-like sensor domain (PAS domain)"/>
    <property type="match status" value="1"/>
</dbReference>
<dbReference type="InterPro" id="IPR036097">
    <property type="entry name" value="HisK_dim/P_sf"/>
</dbReference>
<dbReference type="InterPro" id="IPR003661">
    <property type="entry name" value="HisK_dim/P_dom"/>
</dbReference>
<dbReference type="CDD" id="cd00082">
    <property type="entry name" value="HisKA"/>
    <property type="match status" value="1"/>
</dbReference>
<dbReference type="SMART" id="SM00387">
    <property type="entry name" value="HATPase_c"/>
    <property type="match status" value="1"/>
</dbReference>
<dbReference type="Gene3D" id="3.30.450.20">
    <property type="entry name" value="PAS domain"/>
    <property type="match status" value="1"/>
</dbReference>
<dbReference type="PRINTS" id="PR00344">
    <property type="entry name" value="BCTRLSENSOR"/>
</dbReference>
<dbReference type="Gene3D" id="1.10.287.130">
    <property type="match status" value="1"/>
</dbReference>
<dbReference type="SMART" id="SM00388">
    <property type="entry name" value="HisKA"/>
    <property type="match status" value="1"/>
</dbReference>
<organism evidence="11 12">
    <name type="scientific">Caldalkalibacillus horti</name>
    <dbReference type="NCBI Taxonomy" id="77523"/>
    <lineage>
        <taxon>Bacteria</taxon>
        <taxon>Bacillati</taxon>
        <taxon>Bacillota</taxon>
        <taxon>Bacilli</taxon>
        <taxon>Bacillales</taxon>
        <taxon>Bacillaceae</taxon>
        <taxon>Caldalkalibacillus</taxon>
    </lineage>
</organism>
<dbReference type="InterPro" id="IPR004358">
    <property type="entry name" value="Sig_transdc_His_kin-like_C"/>
</dbReference>
<dbReference type="SMART" id="SM00091">
    <property type="entry name" value="PAS"/>
    <property type="match status" value="2"/>
</dbReference>
<evidence type="ECO:0000256" key="4">
    <source>
        <dbReference type="ARBA" id="ARBA00022679"/>
    </source>
</evidence>
<evidence type="ECO:0000259" key="9">
    <source>
        <dbReference type="PROSITE" id="PS50109"/>
    </source>
</evidence>
<dbReference type="RefSeq" id="WP_307396541.1">
    <property type="nucleotide sequence ID" value="NZ_BAAADK010000008.1"/>
</dbReference>
<dbReference type="InterPro" id="IPR005467">
    <property type="entry name" value="His_kinase_dom"/>
</dbReference>
<evidence type="ECO:0000313" key="12">
    <source>
        <dbReference type="Proteomes" id="UP001235840"/>
    </source>
</evidence>
<keyword evidence="6" id="KW-0418">Kinase</keyword>
<dbReference type="InterPro" id="IPR000014">
    <property type="entry name" value="PAS"/>
</dbReference>
<accession>A0ABT9W2R4</accession>
<keyword evidence="5" id="KW-0547">Nucleotide-binding</keyword>
<dbReference type="EMBL" id="JAUSTY010000017">
    <property type="protein sequence ID" value="MDQ0167544.1"/>
    <property type="molecule type" value="Genomic_DNA"/>
</dbReference>
<reference evidence="11 12" key="1">
    <citation type="submission" date="2023-07" db="EMBL/GenBank/DDBJ databases">
        <title>Genomic Encyclopedia of Type Strains, Phase IV (KMG-IV): sequencing the most valuable type-strain genomes for metagenomic binning, comparative biology and taxonomic classification.</title>
        <authorList>
            <person name="Goeker M."/>
        </authorList>
    </citation>
    <scope>NUCLEOTIDE SEQUENCE [LARGE SCALE GENOMIC DNA]</scope>
    <source>
        <strain evidence="11 12">DSM 12751</strain>
    </source>
</reference>
<protein>
    <recommendedName>
        <fullName evidence="2">histidine kinase</fullName>
        <ecNumber evidence="2">2.7.13.3</ecNumber>
    </recommendedName>
</protein>
<sequence>MFVTIHVRNHKEQQLLHNLTYIDAPCILFHHHSGRLLGCNDQFLRVSHYRPEQLKDIYIYEGLFQNIRNIHELQQIIVQNNKANIEWKGANQLWRSQIRPFCIPFEQLDQQQDYPEYLCLQFMEGQEQQGQEYQREFLSLFSEQLLSQSHLALLLVDCEGEVLTMTKAATEIMGGEIEDYIGQNILEYYASLPFNRRLIHKSLFREISIRNKVLMWDDGQAERELLLDSFPIYDLDRNWIGMSIFIKDVTNVRLLEDQIRRKDRLAMIGQVAAGTAHEIRNPLTSIKGFLQVMKKTLEDHSLTKEVHYTDIMLEEIERINHLLGEFLLLSRSKETKFEIIHMVELMTQFLPVIGNEASLQGVAIEHQEQENLPKVIGNRDLLKQVFLNICKNAIEAIQGSGKIKISYQIDPRNKVMHIHFADNGPGIPSYIREKIFDPFFTTKENGTGLGLSVCHRIIHDMGGEINVSSTERETLFTVQIPYIET</sequence>
<dbReference type="SUPFAM" id="SSF47384">
    <property type="entry name" value="Homodimeric domain of signal transducing histidine kinase"/>
    <property type="match status" value="1"/>
</dbReference>
<keyword evidence="4" id="KW-0808">Transferase</keyword>
<evidence type="ECO:0000259" key="10">
    <source>
        <dbReference type="PROSITE" id="PS50112"/>
    </source>
</evidence>
<dbReference type="SUPFAM" id="SSF55874">
    <property type="entry name" value="ATPase domain of HSP90 chaperone/DNA topoisomerase II/histidine kinase"/>
    <property type="match status" value="1"/>
</dbReference>
<dbReference type="Proteomes" id="UP001235840">
    <property type="component" value="Unassembled WGS sequence"/>
</dbReference>
<dbReference type="Gene3D" id="3.30.565.10">
    <property type="entry name" value="Histidine kinase-like ATPase, C-terminal domain"/>
    <property type="match status" value="1"/>
</dbReference>
<dbReference type="Pfam" id="PF02518">
    <property type="entry name" value="HATPase_c"/>
    <property type="match status" value="1"/>
</dbReference>
<dbReference type="InterPro" id="IPR035965">
    <property type="entry name" value="PAS-like_dom_sf"/>
</dbReference>
<evidence type="ECO:0000256" key="5">
    <source>
        <dbReference type="ARBA" id="ARBA00022741"/>
    </source>
</evidence>
<feature type="domain" description="Histidine kinase" evidence="9">
    <location>
        <begin position="274"/>
        <end position="484"/>
    </location>
</feature>
<evidence type="ECO:0000256" key="6">
    <source>
        <dbReference type="ARBA" id="ARBA00022777"/>
    </source>
</evidence>
<feature type="domain" description="PAS" evidence="10">
    <location>
        <begin position="143"/>
        <end position="189"/>
    </location>
</feature>
<comment type="caution">
    <text evidence="11">The sequence shown here is derived from an EMBL/GenBank/DDBJ whole genome shotgun (WGS) entry which is preliminary data.</text>
</comment>
<dbReference type="NCBIfam" id="TIGR00229">
    <property type="entry name" value="sensory_box"/>
    <property type="match status" value="1"/>
</dbReference>
<keyword evidence="12" id="KW-1185">Reference proteome</keyword>
<dbReference type="InterPro" id="IPR003594">
    <property type="entry name" value="HATPase_dom"/>
</dbReference>
<dbReference type="PROSITE" id="PS50109">
    <property type="entry name" value="HIS_KIN"/>
    <property type="match status" value="1"/>
</dbReference>
<evidence type="ECO:0000256" key="1">
    <source>
        <dbReference type="ARBA" id="ARBA00000085"/>
    </source>
</evidence>
<evidence type="ECO:0000313" key="11">
    <source>
        <dbReference type="EMBL" id="MDQ0167544.1"/>
    </source>
</evidence>
<gene>
    <name evidence="11" type="ORF">J2S11_003469</name>
</gene>
<proteinExistence type="predicted"/>
<keyword evidence="8" id="KW-0902">Two-component regulatory system</keyword>
<dbReference type="PANTHER" id="PTHR43065:SF10">
    <property type="entry name" value="PEROXIDE STRESS-ACTIVATED HISTIDINE KINASE MAK3"/>
    <property type="match status" value="1"/>
</dbReference>
<dbReference type="InterPro" id="IPR036890">
    <property type="entry name" value="HATPase_C_sf"/>
</dbReference>
<evidence type="ECO:0000256" key="2">
    <source>
        <dbReference type="ARBA" id="ARBA00012438"/>
    </source>
</evidence>
<evidence type="ECO:0000256" key="7">
    <source>
        <dbReference type="ARBA" id="ARBA00022840"/>
    </source>
</evidence>
<dbReference type="Pfam" id="PF00512">
    <property type="entry name" value="HisKA"/>
    <property type="match status" value="1"/>
</dbReference>
<dbReference type="PROSITE" id="PS50112">
    <property type="entry name" value="PAS"/>
    <property type="match status" value="1"/>
</dbReference>
<keyword evidence="3" id="KW-0597">Phosphoprotein</keyword>
<keyword evidence="7" id="KW-0067">ATP-binding</keyword>
<evidence type="ECO:0000256" key="3">
    <source>
        <dbReference type="ARBA" id="ARBA00022553"/>
    </source>
</evidence>
<evidence type="ECO:0000256" key="8">
    <source>
        <dbReference type="ARBA" id="ARBA00023012"/>
    </source>
</evidence>
<comment type="catalytic activity">
    <reaction evidence="1">
        <text>ATP + protein L-histidine = ADP + protein N-phospho-L-histidine.</text>
        <dbReference type="EC" id="2.7.13.3"/>
    </reaction>
</comment>
<dbReference type="EC" id="2.7.13.3" evidence="2"/>
<name>A0ABT9W2R4_9BACI</name>